<dbReference type="Proteomes" id="UP000095751">
    <property type="component" value="Unassembled WGS sequence"/>
</dbReference>
<evidence type="ECO:0000313" key="2">
    <source>
        <dbReference type="EMBL" id="OEU07873.1"/>
    </source>
</evidence>
<dbReference type="Gene3D" id="3.10.20.30">
    <property type="match status" value="1"/>
</dbReference>
<dbReference type="InParanoid" id="A0A1E7EQP5"/>
<reference evidence="2 3" key="1">
    <citation type="submission" date="2016-09" db="EMBL/GenBank/DDBJ databases">
        <title>Extensive genetic diversity and differential bi-allelic expression allows diatom success in the polar Southern Ocean.</title>
        <authorList>
            <consortium name="DOE Joint Genome Institute"/>
            <person name="Mock T."/>
            <person name="Otillar R.P."/>
            <person name="Strauss J."/>
            <person name="Dupont C."/>
            <person name="Frickenhaus S."/>
            <person name="Maumus F."/>
            <person name="Mcmullan M."/>
            <person name="Sanges R."/>
            <person name="Schmutz J."/>
            <person name="Toseland A."/>
            <person name="Valas R."/>
            <person name="Veluchamy A."/>
            <person name="Ward B.J."/>
            <person name="Allen A."/>
            <person name="Barry K."/>
            <person name="Falciatore A."/>
            <person name="Ferrante M."/>
            <person name="Fortunato A.E."/>
            <person name="Gloeckner G."/>
            <person name="Gruber A."/>
            <person name="Hipkin R."/>
            <person name="Janech M."/>
            <person name="Kroth P."/>
            <person name="Leese F."/>
            <person name="Lindquist E."/>
            <person name="Lyon B.R."/>
            <person name="Martin J."/>
            <person name="Mayer C."/>
            <person name="Parker M."/>
            <person name="Quesneville H."/>
            <person name="Raymond J."/>
            <person name="Uhlig C."/>
            <person name="Valentin K.U."/>
            <person name="Worden A.Z."/>
            <person name="Armbrust E.V."/>
            <person name="Bowler C."/>
            <person name="Green B."/>
            <person name="Moulton V."/>
            <person name="Van Oosterhout C."/>
            <person name="Grigoriev I."/>
        </authorList>
    </citation>
    <scope>NUCLEOTIDE SEQUENCE [LARGE SCALE GENOMIC DNA]</scope>
    <source>
        <strain evidence="2 3">CCMP1102</strain>
    </source>
</reference>
<evidence type="ECO:0008006" key="4">
    <source>
        <dbReference type="Google" id="ProtNLM"/>
    </source>
</evidence>
<name>A0A1E7EQP5_9STRA</name>
<sequence length="143" mass="15636">MIPSDCRKGNCLTCTGTHASASSRSSSGTSVVCDDDGLSPHMSQTIQEKGYILTCSTRVIGEGLQLNLGENQKVWKDVYQERFENGPVQDVAWAAMARTKRLSDERNKPRWQKATEEGIILAGDNDESDDSSSTTTTTSDDKE</sequence>
<organism evidence="2 3">
    <name type="scientific">Fragilariopsis cylindrus CCMP1102</name>
    <dbReference type="NCBI Taxonomy" id="635003"/>
    <lineage>
        <taxon>Eukaryota</taxon>
        <taxon>Sar</taxon>
        <taxon>Stramenopiles</taxon>
        <taxon>Ochrophyta</taxon>
        <taxon>Bacillariophyta</taxon>
        <taxon>Bacillariophyceae</taxon>
        <taxon>Bacillariophycidae</taxon>
        <taxon>Bacillariales</taxon>
        <taxon>Bacillariaceae</taxon>
        <taxon>Fragilariopsis</taxon>
    </lineage>
</organism>
<proteinExistence type="predicted"/>
<dbReference type="GO" id="GO:0051536">
    <property type="term" value="F:iron-sulfur cluster binding"/>
    <property type="evidence" value="ECO:0007669"/>
    <property type="project" value="InterPro"/>
</dbReference>
<dbReference type="KEGG" id="fcy:FRACYDRAFT_271880"/>
<gene>
    <name evidence="2" type="ORF">FRACYDRAFT_271880</name>
</gene>
<protein>
    <recommendedName>
        <fullName evidence="4">2Fe-2S ferredoxin-type domain-containing protein</fullName>
    </recommendedName>
</protein>
<dbReference type="InterPro" id="IPR012675">
    <property type="entry name" value="Beta-grasp_dom_sf"/>
</dbReference>
<dbReference type="EMBL" id="KV784383">
    <property type="protein sequence ID" value="OEU07873.1"/>
    <property type="molecule type" value="Genomic_DNA"/>
</dbReference>
<feature type="compositionally biased region" description="Low complexity" evidence="1">
    <location>
        <begin position="131"/>
        <end position="143"/>
    </location>
</feature>
<dbReference type="SUPFAM" id="SSF54292">
    <property type="entry name" value="2Fe-2S ferredoxin-like"/>
    <property type="match status" value="1"/>
</dbReference>
<dbReference type="AlphaFoldDB" id="A0A1E7EQP5"/>
<keyword evidence="3" id="KW-1185">Reference proteome</keyword>
<dbReference type="OrthoDB" id="1885901at2759"/>
<feature type="compositionally biased region" description="Basic and acidic residues" evidence="1">
    <location>
        <begin position="101"/>
        <end position="116"/>
    </location>
</feature>
<accession>A0A1E7EQP5</accession>
<evidence type="ECO:0000313" key="3">
    <source>
        <dbReference type="Proteomes" id="UP000095751"/>
    </source>
</evidence>
<evidence type="ECO:0000256" key="1">
    <source>
        <dbReference type="SAM" id="MobiDB-lite"/>
    </source>
</evidence>
<dbReference type="InterPro" id="IPR036010">
    <property type="entry name" value="2Fe-2S_ferredoxin-like_sf"/>
</dbReference>
<feature type="region of interest" description="Disordered" evidence="1">
    <location>
        <begin position="99"/>
        <end position="143"/>
    </location>
</feature>